<evidence type="ECO:0008006" key="3">
    <source>
        <dbReference type="Google" id="ProtNLM"/>
    </source>
</evidence>
<evidence type="ECO:0000313" key="2">
    <source>
        <dbReference type="Proteomes" id="UP000001311"/>
    </source>
</evidence>
<organism evidence="1 2">
    <name type="scientific">Rickettsia massiliae (strain Mtu5)</name>
    <dbReference type="NCBI Taxonomy" id="416276"/>
    <lineage>
        <taxon>Bacteria</taxon>
        <taxon>Pseudomonadati</taxon>
        <taxon>Pseudomonadota</taxon>
        <taxon>Alphaproteobacteria</taxon>
        <taxon>Rickettsiales</taxon>
        <taxon>Rickettsiaceae</taxon>
        <taxon>Rickettsieae</taxon>
        <taxon>Rickettsia</taxon>
        <taxon>spotted fever group</taxon>
    </lineage>
</organism>
<dbReference type="Proteomes" id="UP000001311">
    <property type="component" value="Chromosome"/>
</dbReference>
<proteinExistence type="predicted"/>
<protein>
    <recommendedName>
        <fullName evidence="3">DUF2674 domain-containing protein</fullName>
    </recommendedName>
</protein>
<sequence length="69" mass="8041">MNMQNPAQKVISFSEHKSDIERIKKSIEEGWAIVKLVPNKDRFIGLLEKISYAEDETIYIPPRKKIIVN</sequence>
<reference evidence="1 2" key="1">
    <citation type="journal article" date="2007" name="Genome Res.">
        <title>Lateral gene transfer between obligate intracellular bacteria: evidence from the Rickettsia massiliae genome.</title>
        <authorList>
            <person name="Blanc G."/>
            <person name="Ogata H."/>
            <person name="Robert C."/>
            <person name="Audic S."/>
            <person name="Claverie J.-M."/>
            <person name="Raoult D."/>
        </authorList>
    </citation>
    <scope>NUCLEOTIDE SEQUENCE [LARGE SCALE GENOMIC DNA]</scope>
    <source>
        <strain evidence="2">Mtu5</strain>
    </source>
</reference>
<dbReference type="EMBL" id="CP000683">
    <property type="protein sequence ID" value="ABV84502.1"/>
    <property type="molecule type" value="Genomic_DNA"/>
</dbReference>
<dbReference type="KEGG" id="rms:RMA_0208"/>
<dbReference type="HOGENOM" id="CLU_2809701_0_0_5"/>
<dbReference type="AlphaFoldDB" id="A8F0R6"/>
<name>A8F0R6_RICM5</name>
<accession>A8F0R6</accession>
<gene>
    <name evidence="1" type="ordered locus">RMA_0208</name>
</gene>
<evidence type="ECO:0000313" key="1">
    <source>
        <dbReference type="EMBL" id="ABV84502.1"/>
    </source>
</evidence>
<dbReference type="Pfam" id="PF10879">
    <property type="entry name" value="DUF2674"/>
    <property type="match status" value="1"/>
</dbReference>
<dbReference type="InterPro" id="IPR024246">
    <property type="entry name" value="DUF2674"/>
</dbReference>
<keyword evidence="2" id="KW-1185">Reference proteome</keyword>